<evidence type="ECO:0000256" key="10">
    <source>
        <dbReference type="PIRSR" id="PIRSR000388-2"/>
    </source>
</evidence>
<dbReference type="EC" id="2.1.2.11" evidence="8"/>
<dbReference type="NCBIfam" id="TIGR00222">
    <property type="entry name" value="panB"/>
    <property type="match status" value="1"/>
</dbReference>
<dbReference type="EMBL" id="CAADGH010000020">
    <property type="protein sequence ID" value="VFK75329.1"/>
    <property type="molecule type" value="Genomic_DNA"/>
</dbReference>
<reference evidence="12" key="1">
    <citation type="submission" date="2019-02" db="EMBL/GenBank/DDBJ databases">
        <authorList>
            <person name="Gruber-Vodicka R. H."/>
            <person name="Seah K. B. B."/>
        </authorList>
    </citation>
    <scope>NUCLEOTIDE SEQUENCE</scope>
    <source>
        <strain evidence="12">BECK_BZ197</strain>
        <strain evidence="14">BECK_BZ198</strain>
        <strain evidence="13">BECK_BZ199</strain>
    </source>
</reference>
<evidence type="ECO:0000313" key="14">
    <source>
        <dbReference type="EMBL" id="VFK75329.1"/>
    </source>
</evidence>
<comment type="function">
    <text evidence="7 8">Catalyzes the reversible reaction in which hydroxymethyl group from 5,10-methylenetetrahydrofolate is transferred onto alpha-ketoisovalerate to form ketopantoate.</text>
</comment>
<dbReference type="Gene3D" id="3.20.20.60">
    <property type="entry name" value="Phosphoenolpyruvate-binding domains"/>
    <property type="match status" value="1"/>
</dbReference>
<dbReference type="FunFam" id="3.20.20.60:FF:000003">
    <property type="entry name" value="3-methyl-2-oxobutanoate hydroxymethyltransferase"/>
    <property type="match status" value="1"/>
</dbReference>
<organism evidence="12">
    <name type="scientific">Candidatus Kentrum sp. MB</name>
    <dbReference type="NCBI Taxonomy" id="2138164"/>
    <lineage>
        <taxon>Bacteria</taxon>
        <taxon>Pseudomonadati</taxon>
        <taxon>Pseudomonadota</taxon>
        <taxon>Gammaproteobacteria</taxon>
        <taxon>Candidatus Kentrum</taxon>
    </lineage>
</organism>
<feature type="binding site" evidence="8 10">
    <location>
        <begin position="53"/>
        <end position="54"/>
    </location>
    <ligand>
        <name>3-methyl-2-oxobutanoate</name>
        <dbReference type="ChEBI" id="CHEBI:11851"/>
    </ligand>
</feature>
<comment type="catalytic activity">
    <reaction evidence="8">
        <text>(6R)-5,10-methylene-5,6,7,8-tetrahydrofolate + 3-methyl-2-oxobutanoate + H2O = 2-dehydropantoate + (6S)-5,6,7,8-tetrahydrofolate</text>
        <dbReference type="Rhea" id="RHEA:11824"/>
        <dbReference type="ChEBI" id="CHEBI:11561"/>
        <dbReference type="ChEBI" id="CHEBI:11851"/>
        <dbReference type="ChEBI" id="CHEBI:15377"/>
        <dbReference type="ChEBI" id="CHEBI:15636"/>
        <dbReference type="ChEBI" id="CHEBI:57453"/>
        <dbReference type="EC" id="2.1.2.11"/>
    </reaction>
</comment>
<sequence length="274" mass="29668">MSAQNDNVKSRITTLSLQKMKQSGDKITSLTAYDATFAGILDEAGIDVILVGDSLGMVIQGRETTVPVTMDDMIYHTRLVARICERALVMADMPFMSFATPEQALHNAARLMQAGGHMVKLEGGNHQADTVHRLTVQGIPVCAHIGLRPQSIHKMGGYLIQGRGDQAAHAMLEDARALEQAGADILLVECIPAELAREITQSVRVPVIGIGAGNHCDGQILVLYDMLGITRGRIPKFVKDFLAEGDGNSVLDAIRAYVRAVKSIEFPGPEHEFK</sequence>
<evidence type="ECO:0000256" key="5">
    <source>
        <dbReference type="ARBA" id="ARBA00022679"/>
    </source>
</evidence>
<keyword evidence="6 8" id="KW-0479">Metal-binding</keyword>
<dbReference type="PANTHER" id="PTHR20881">
    <property type="entry name" value="3-METHYL-2-OXOBUTANOATE HYDROXYMETHYLTRANSFERASE"/>
    <property type="match status" value="1"/>
</dbReference>
<dbReference type="HAMAP" id="MF_00156">
    <property type="entry name" value="PanB"/>
    <property type="match status" value="1"/>
</dbReference>
<dbReference type="PANTHER" id="PTHR20881:SF0">
    <property type="entry name" value="3-METHYL-2-OXOBUTANOATE HYDROXYMETHYLTRANSFERASE"/>
    <property type="match status" value="1"/>
</dbReference>
<dbReference type="UniPathway" id="UPA00028">
    <property type="reaction ID" value="UER00003"/>
</dbReference>
<accession>A0A450X5F7</accession>
<evidence type="ECO:0000256" key="1">
    <source>
        <dbReference type="ARBA" id="ARBA00005033"/>
    </source>
</evidence>
<proteinExistence type="inferred from homology"/>
<dbReference type="EMBL" id="CAADFO010000008">
    <property type="protein sequence ID" value="VFK24503.1"/>
    <property type="molecule type" value="Genomic_DNA"/>
</dbReference>
<dbReference type="NCBIfam" id="NF001452">
    <property type="entry name" value="PRK00311.1"/>
    <property type="match status" value="1"/>
</dbReference>
<feature type="binding site" evidence="8 11">
    <location>
        <position position="53"/>
    </location>
    <ligand>
        <name>Mg(2+)</name>
        <dbReference type="ChEBI" id="CHEBI:18420"/>
    </ligand>
</feature>
<dbReference type="GO" id="GO:0005737">
    <property type="term" value="C:cytoplasm"/>
    <property type="evidence" value="ECO:0007669"/>
    <property type="project" value="UniProtKB-SubCell"/>
</dbReference>
<keyword evidence="5 8" id="KW-0808">Transferase</keyword>
<dbReference type="EMBL" id="CAADFQ010000017">
    <property type="protein sequence ID" value="VFK30732.1"/>
    <property type="molecule type" value="Genomic_DNA"/>
</dbReference>
<dbReference type="CDD" id="cd06557">
    <property type="entry name" value="KPHMT-like"/>
    <property type="match status" value="1"/>
</dbReference>
<dbReference type="GO" id="GO:0000287">
    <property type="term" value="F:magnesium ion binding"/>
    <property type="evidence" value="ECO:0007669"/>
    <property type="project" value="TreeGrafter"/>
</dbReference>
<protein>
    <recommendedName>
        <fullName evidence="8">3-methyl-2-oxobutanoate hydroxymethyltransferase</fullName>
        <ecNumber evidence="8">2.1.2.11</ecNumber>
    </recommendedName>
    <alternativeName>
        <fullName evidence="8">Ketopantoate hydroxymethyltransferase</fullName>
        <shortName evidence="8">KPHMT</shortName>
    </alternativeName>
</protein>
<dbReference type="Pfam" id="PF02548">
    <property type="entry name" value="Pantoate_transf"/>
    <property type="match status" value="1"/>
</dbReference>
<feature type="active site" description="Proton acceptor" evidence="8 9">
    <location>
        <position position="189"/>
    </location>
</feature>
<evidence type="ECO:0000256" key="2">
    <source>
        <dbReference type="ARBA" id="ARBA00008676"/>
    </source>
</evidence>
<feature type="binding site" evidence="8 10">
    <location>
        <position position="120"/>
    </location>
    <ligand>
        <name>3-methyl-2-oxobutanoate</name>
        <dbReference type="ChEBI" id="CHEBI:11851"/>
    </ligand>
</feature>
<comment type="similarity">
    <text evidence="2 8">Belongs to the PanB family.</text>
</comment>
<comment type="subunit">
    <text evidence="3 8">Homodecamer; pentamer of dimers.</text>
</comment>
<keyword evidence="4 8" id="KW-0566">Pantothenate biosynthesis</keyword>
<evidence type="ECO:0000313" key="12">
    <source>
        <dbReference type="EMBL" id="VFK24503.1"/>
    </source>
</evidence>
<feature type="binding site" evidence="8 11">
    <location>
        <position position="122"/>
    </location>
    <ligand>
        <name>Mg(2+)</name>
        <dbReference type="ChEBI" id="CHEBI:18420"/>
    </ligand>
</feature>
<evidence type="ECO:0000256" key="3">
    <source>
        <dbReference type="ARBA" id="ARBA00011424"/>
    </source>
</evidence>
<dbReference type="GO" id="GO:0015940">
    <property type="term" value="P:pantothenate biosynthetic process"/>
    <property type="evidence" value="ECO:0007669"/>
    <property type="project" value="UniProtKB-UniRule"/>
</dbReference>
<dbReference type="AlphaFoldDB" id="A0A450X5F7"/>
<dbReference type="InterPro" id="IPR003700">
    <property type="entry name" value="Pantoate_hydroxy_MeTrfase"/>
</dbReference>
<dbReference type="GO" id="GO:0032259">
    <property type="term" value="P:methylation"/>
    <property type="evidence" value="ECO:0007669"/>
    <property type="project" value="UniProtKB-KW"/>
</dbReference>
<comment type="subcellular location">
    <subcellularLocation>
        <location evidence="8">Cytoplasm</location>
    </subcellularLocation>
</comment>
<evidence type="ECO:0000256" key="8">
    <source>
        <dbReference type="HAMAP-Rule" id="MF_00156"/>
    </source>
</evidence>
<feature type="binding site" evidence="8 11">
    <location>
        <position position="92"/>
    </location>
    <ligand>
        <name>Mg(2+)</name>
        <dbReference type="ChEBI" id="CHEBI:18420"/>
    </ligand>
</feature>
<gene>
    <name evidence="8" type="primary">panB</name>
    <name evidence="12" type="ORF">BECKMB1821G_GA0114241_100863</name>
    <name evidence="14" type="ORF">BECKMB1821H_GA0114242_10204</name>
    <name evidence="13" type="ORF">BECKMB1821I_GA0114274_101738</name>
</gene>
<evidence type="ECO:0000256" key="4">
    <source>
        <dbReference type="ARBA" id="ARBA00022655"/>
    </source>
</evidence>
<comment type="pathway">
    <text evidence="1 8">Cofactor biosynthesis; (R)-pantothenate biosynthesis; (R)-pantoate from 3-methyl-2-oxobutanoate: step 1/2.</text>
</comment>
<dbReference type="InterPro" id="IPR015813">
    <property type="entry name" value="Pyrv/PenolPyrv_kinase-like_dom"/>
</dbReference>
<dbReference type="PIRSF" id="PIRSF000388">
    <property type="entry name" value="Pantoate_hydroxy_MeTrfase"/>
    <property type="match status" value="1"/>
</dbReference>
<evidence type="ECO:0000256" key="9">
    <source>
        <dbReference type="PIRSR" id="PIRSR000388-1"/>
    </source>
</evidence>
<evidence type="ECO:0000256" key="7">
    <source>
        <dbReference type="ARBA" id="ARBA00056497"/>
    </source>
</evidence>
<keyword evidence="8 11" id="KW-0460">Magnesium</keyword>
<keyword evidence="12" id="KW-0489">Methyltransferase</keyword>
<dbReference type="SUPFAM" id="SSF51621">
    <property type="entry name" value="Phosphoenolpyruvate/pyruvate domain"/>
    <property type="match status" value="1"/>
</dbReference>
<evidence type="ECO:0000256" key="6">
    <source>
        <dbReference type="ARBA" id="ARBA00022723"/>
    </source>
</evidence>
<evidence type="ECO:0000313" key="13">
    <source>
        <dbReference type="EMBL" id="VFK30732.1"/>
    </source>
</evidence>
<evidence type="ECO:0000256" key="11">
    <source>
        <dbReference type="PIRSR" id="PIRSR000388-3"/>
    </source>
</evidence>
<name>A0A450X5F7_9GAMM</name>
<dbReference type="GO" id="GO:0003864">
    <property type="term" value="F:3-methyl-2-oxobutanoate hydroxymethyltransferase activity"/>
    <property type="evidence" value="ECO:0007669"/>
    <property type="project" value="UniProtKB-UniRule"/>
</dbReference>
<comment type="cofactor">
    <cofactor evidence="8 11">
        <name>Mg(2+)</name>
        <dbReference type="ChEBI" id="CHEBI:18420"/>
    </cofactor>
    <text evidence="8 11">Binds 1 Mg(2+) ion per subunit.</text>
</comment>
<dbReference type="GO" id="GO:0008168">
    <property type="term" value="F:methyltransferase activity"/>
    <property type="evidence" value="ECO:0007669"/>
    <property type="project" value="UniProtKB-KW"/>
</dbReference>
<dbReference type="InterPro" id="IPR040442">
    <property type="entry name" value="Pyrv_kinase-like_dom_sf"/>
</dbReference>
<feature type="binding site" evidence="8 10">
    <location>
        <position position="92"/>
    </location>
    <ligand>
        <name>3-methyl-2-oxobutanoate</name>
        <dbReference type="ChEBI" id="CHEBI:11851"/>
    </ligand>
</feature>
<keyword evidence="8" id="KW-0963">Cytoplasm</keyword>